<dbReference type="Proteomes" id="UP000683507">
    <property type="component" value="Chromosome"/>
</dbReference>
<evidence type="ECO:0000259" key="8">
    <source>
        <dbReference type="Pfam" id="PF08281"/>
    </source>
</evidence>
<dbReference type="InterPro" id="IPR014284">
    <property type="entry name" value="RNA_pol_sigma-70_dom"/>
</dbReference>
<dbReference type="GO" id="GO:0016987">
    <property type="term" value="F:sigma factor activity"/>
    <property type="evidence" value="ECO:0007669"/>
    <property type="project" value="UniProtKB-KW"/>
</dbReference>
<dbReference type="NCBIfam" id="TIGR02937">
    <property type="entry name" value="sigma70-ECF"/>
    <property type="match status" value="1"/>
</dbReference>
<dbReference type="Gene3D" id="1.10.1740.10">
    <property type="match status" value="1"/>
</dbReference>
<dbReference type="Gene3D" id="1.10.10.10">
    <property type="entry name" value="Winged helix-like DNA-binding domain superfamily/Winged helix DNA-binding domain"/>
    <property type="match status" value="1"/>
</dbReference>
<dbReference type="SUPFAM" id="SSF88946">
    <property type="entry name" value="Sigma2 domain of RNA polymerase sigma factors"/>
    <property type="match status" value="1"/>
</dbReference>
<protein>
    <recommendedName>
        <fullName evidence="6">RNA polymerase sigma factor</fullName>
    </recommendedName>
</protein>
<dbReference type="GO" id="GO:0006352">
    <property type="term" value="P:DNA-templated transcription initiation"/>
    <property type="evidence" value="ECO:0007669"/>
    <property type="project" value="InterPro"/>
</dbReference>
<dbReference type="InterPro" id="IPR013325">
    <property type="entry name" value="RNA_pol_sigma_r2"/>
</dbReference>
<gene>
    <name evidence="9" type="primary">rpoE</name>
    <name evidence="9" type="ORF">CRYO30217_03532</name>
</gene>
<dbReference type="AlphaFoldDB" id="A0A916JRH2"/>
<dbReference type="Pfam" id="PF04542">
    <property type="entry name" value="Sigma70_r2"/>
    <property type="match status" value="1"/>
</dbReference>
<dbReference type="GO" id="GO:0003677">
    <property type="term" value="F:DNA binding"/>
    <property type="evidence" value="ECO:0007669"/>
    <property type="project" value="UniProtKB-KW"/>
</dbReference>
<keyword evidence="5 6" id="KW-0804">Transcription</keyword>
<evidence type="ECO:0000256" key="2">
    <source>
        <dbReference type="ARBA" id="ARBA00023015"/>
    </source>
</evidence>
<name>A0A916JRH2_9FLAO</name>
<feature type="domain" description="RNA polymerase sigma-70 region 2" evidence="7">
    <location>
        <begin position="25"/>
        <end position="92"/>
    </location>
</feature>
<keyword evidence="2 6" id="KW-0805">Transcription regulation</keyword>
<dbReference type="CDD" id="cd06171">
    <property type="entry name" value="Sigma70_r4"/>
    <property type="match status" value="1"/>
</dbReference>
<dbReference type="Pfam" id="PF08281">
    <property type="entry name" value="Sigma70_r4_2"/>
    <property type="match status" value="1"/>
</dbReference>
<dbReference type="KEGG" id="ptan:CRYO30217_03532"/>
<sequence length="179" mass="21179">MPGQTDDQILQLFREGKQQDAFRLLMNSYQERIYWQIRRIVITHEDADDILQNTLIKVWKGLPKFKGNSKLYTWIFRIASNETFTFLEKNKKQLDQVEISDCYQFTGSNSDHVDGEFIQEQLEKALRTIPEKQRMVFHLKYFEDMKYTEISEVVGTSVGALKANYHLAVKKIEEFLKSN</sequence>
<evidence type="ECO:0000256" key="3">
    <source>
        <dbReference type="ARBA" id="ARBA00023082"/>
    </source>
</evidence>
<dbReference type="InterPro" id="IPR013324">
    <property type="entry name" value="RNA_pol_sigma_r3/r4-like"/>
</dbReference>
<keyword evidence="10" id="KW-1185">Reference proteome</keyword>
<dbReference type="PANTHER" id="PTHR43133:SF51">
    <property type="entry name" value="RNA POLYMERASE SIGMA FACTOR"/>
    <property type="match status" value="1"/>
</dbReference>
<dbReference type="InterPro" id="IPR007627">
    <property type="entry name" value="RNA_pol_sigma70_r2"/>
</dbReference>
<evidence type="ECO:0000256" key="6">
    <source>
        <dbReference type="RuleBase" id="RU000716"/>
    </source>
</evidence>
<keyword evidence="4 6" id="KW-0238">DNA-binding</keyword>
<reference evidence="9" key="1">
    <citation type="submission" date="2021-04" db="EMBL/GenBank/DDBJ databases">
        <authorList>
            <person name="Rodrigo-Torres L."/>
            <person name="Arahal R. D."/>
            <person name="Lucena T."/>
        </authorList>
    </citation>
    <scope>NUCLEOTIDE SEQUENCE</scope>
    <source>
        <strain evidence="9">AS29M-1</strain>
    </source>
</reference>
<evidence type="ECO:0000256" key="5">
    <source>
        <dbReference type="ARBA" id="ARBA00023163"/>
    </source>
</evidence>
<dbReference type="InterPro" id="IPR036388">
    <property type="entry name" value="WH-like_DNA-bd_sf"/>
</dbReference>
<dbReference type="SUPFAM" id="SSF88659">
    <property type="entry name" value="Sigma3 and sigma4 domains of RNA polymerase sigma factors"/>
    <property type="match status" value="1"/>
</dbReference>
<evidence type="ECO:0000259" key="7">
    <source>
        <dbReference type="Pfam" id="PF04542"/>
    </source>
</evidence>
<dbReference type="PANTHER" id="PTHR43133">
    <property type="entry name" value="RNA POLYMERASE ECF-TYPE SIGMA FACTO"/>
    <property type="match status" value="1"/>
</dbReference>
<keyword evidence="3 6" id="KW-0731">Sigma factor</keyword>
<dbReference type="InterPro" id="IPR039425">
    <property type="entry name" value="RNA_pol_sigma-70-like"/>
</dbReference>
<comment type="similarity">
    <text evidence="1 6">Belongs to the sigma-70 factor family. ECF subfamily.</text>
</comment>
<evidence type="ECO:0000256" key="1">
    <source>
        <dbReference type="ARBA" id="ARBA00010641"/>
    </source>
</evidence>
<dbReference type="EMBL" id="OU015584">
    <property type="protein sequence ID" value="CAG5087633.1"/>
    <property type="molecule type" value="Genomic_DNA"/>
</dbReference>
<feature type="domain" description="RNA polymerase sigma factor 70 region 4 type 2" evidence="8">
    <location>
        <begin position="120"/>
        <end position="172"/>
    </location>
</feature>
<proteinExistence type="inferred from homology"/>
<evidence type="ECO:0000313" key="10">
    <source>
        <dbReference type="Proteomes" id="UP000683507"/>
    </source>
</evidence>
<evidence type="ECO:0000256" key="4">
    <source>
        <dbReference type="ARBA" id="ARBA00023125"/>
    </source>
</evidence>
<accession>A0A916JRH2</accession>
<evidence type="ECO:0000313" key="9">
    <source>
        <dbReference type="EMBL" id="CAG5087633.1"/>
    </source>
</evidence>
<dbReference type="RefSeq" id="WP_258543704.1">
    <property type="nucleotide sequence ID" value="NZ_OU015584.1"/>
</dbReference>
<dbReference type="InterPro" id="IPR013249">
    <property type="entry name" value="RNA_pol_sigma70_r4_t2"/>
</dbReference>
<dbReference type="InterPro" id="IPR000838">
    <property type="entry name" value="RNA_pol_sigma70_ECF_CS"/>
</dbReference>
<organism evidence="9 10">
    <name type="scientific">Parvicella tangerina</name>
    <dbReference type="NCBI Taxonomy" id="2829795"/>
    <lineage>
        <taxon>Bacteria</taxon>
        <taxon>Pseudomonadati</taxon>
        <taxon>Bacteroidota</taxon>
        <taxon>Flavobacteriia</taxon>
        <taxon>Flavobacteriales</taxon>
        <taxon>Parvicellaceae</taxon>
        <taxon>Parvicella</taxon>
    </lineage>
</organism>
<dbReference type="PROSITE" id="PS01063">
    <property type="entry name" value="SIGMA70_ECF"/>
    <property type="match status" value="1"/>
</dbReference>